<dbReference type="EMBL" id="HE573021">
    <property type="protein sequence ID" value="CCC48082.1"/>
    <property type="molecule type" value="Genomic_DNA"/>
</dbReference>
<name>G0TVW6_TRYVY</name>
<gene>
    <name evidence="2" type="ORF">TVY486_0502840</name>
</gene>
<accession>G0TVW6</accession>
<reference evidence="2" key="1">
    <citation type="journal article" date="2012" name="Proc. Natl. Acad. Sci. U.S.A.">
        <title>Antigenic diversity is generated by distinct evolutionary mechanisms in African trypanosome species.</title>
        <authorList>
            <person name="Jackson A.P."/>
            <person name="Berry A."/>
            <person name="Aslett M."/>
            <person name="Allison H.C."/>
            <person name="Burton P."/>
            <person name="Vavrova-Anderson J."/>
            <person name="Brown R."/>
            <person name="Browne H."/>
            <person name="Corton N."/>
            <person name="Hauser H."/>
            <person name="Gamble J."/>
            <person name="Gilderthorp R."/>
            <person name="Marcello L."/>
            <person name="McQuillan J."/>
            <person name="Otto T.D."/>
            <person name="Quail M.A."/>
            <person name="Sanders M.J."/>
            <person name="van Tonder A."/>
            <person name="Ginger M.L."/>
            <person name="Field M.C."/>
            <person name="Barry J.D."/>
            <person name="Hertz-Fowler C."/>
            <person name="Berriman M."/>
        </authorList>
    </citation>
    <scope>NUCLEOTIDE SEQUENCE</scope>
    <source>
        <strain evidence="2">Y486</strain>
    </source>
</reference>
<proteinExistence type="predicted"/>
<feature type="compositionally biased region" description="Low complexity" evidence="1">
    <location>
        <begin position="86"/>
        <end position="99"/>
    </location>
</feature>
<dbReference type="AlphaFoldDB" id="G0TVW6"/>
<evidence type="ECO:0000256" key="1">
    <source>
        <dbReference type="SAM" id="MobiDB-lite"/>
    </source>
</evidence>
<sequence>MGICTAAALKDEMQLEVCQRPCCEKEESLVSITRRALALGHKELVQGKINDLVDRITLLSESIIEMTSTVLQKDGGGSPRHVDPISGSLRGSSGRSDGSNFQLGRGQGGAARRRPLSVGCLGGRHMSPSPQNVTRVASRAGENWAKRCTPAASSKLFSQDRQSSRTLRVHSPDPNPSNMSFFSIGKQWRNSRELSKSENKRLTTPSRCLSIASDFAFSPFKWAIEKCPTEAEELSEDQMHAVLRLLADSGRSKQVYYESIHIHTCATSERPTGEDSDDFMNCANSNTTKNDSICLGSYSSFAYVHPLSEDGAVEAREGQLDCTPVSPSLRSSGNLALDGRTRVVSVSPNKEDPLNGRQSVMLHSGSVGARHSTNGRATPSKTVKYKIVAGHNEGVGPHTGRSNEGRSIYSTAVRWQPTLHLPDVLCNNGGKKGRLVRRMRTTDKRSESPTNLSCTQISVAAQSPDAFVFCSMSSAYKVFVTTPPTVFVTDSRAGGAPTIYLGTTQEGSERSCSEGAHARTSCRPVIALGAAEPSPP</sequence>
<protein>
    <submittedName>
        <fullName evidence="2">Uncharacterized protein</fullName>
    </submittedName>
</protein>
<feature type="compositionally biased region" description="Polar residues" evidence="1">
    <location>
        <begin position="151"/>
        <end position="166"/>
    </location>
</feature>
<feature type="region of interest" description="Disordered" evidence="1">
    <location>
        <begin position="151"/>
        <end position="182"/>
    </location>
</feature>
<feature type="region of interest" description="Disordered" evidence="1">
    <location>
        <begin position="71"/>
        <end position="113"/>
    </location>
</feature>
<dbReference type="VEuPathDB" id="TriTrypDB:TvY486_0502840"/>
<evidence type="ECO:0000313" key="2">
    <source>
        <dbReference type="EMBL" id="CCC48082.1"/>
    </source>
</evidence>
<organism evidence="2">
    <name type="scientific">Trypanosoma vivax (strain Y486)</name>
    <dbReference type="NCBI Taxonomy" id="1055687"/>
    <lineage>
        <taxon>Eukaryota</taxon>
        <taxon>Discoba</taxon>
        <taxon>Euglenozoa</taxon>
        <taxon>Kinetoplastea</taxon>
        <taxon>Metakinetoplastina</taxon>
        <taxon>Trypanosomatida</taxon>
        <taxon>Trypanosomatidae</taxon>
        <taxon>Trypanosoma</taxon>
        <taxon>Duttonella</taxon>
    </lineage>
</organism>